<feature type="transmembrane region" description="Helical" evidence="2">
    <location>
        <begin position="65"/>
        <end position="88"/>
    </location>
</feature>
<evidence type="ECO:0008006" key="5">
    <source>
        <dbReference type="Google" id="ProtNLM"/>
    </source>
</evidence>
<evidence type="ECO:0000256" key="1">
    <source>
        <dbReference type="SAM" id="MobiDB-lite"/>
    </source>
</evidence>
<proteinExistence type="predicted"/>
<evidence type="ECO:0000313" key="4">
    <source>
        <dbReference type="Proteomes" id="UP001157126"/>
    </source>
</evidence>
<gene>
    <name evidence="3" type="ORF">GCM10025883_31570</name>
</gene>
<dbReference type="RefSeq" id="WP_284304699.1">
    <property type="nucleotide sequence ID" value="NZ_BSUO01000001.1"/>
</dbReference>
<feature type="transmembrane region" description="Helical" evidence="2">
    <location>
        <begin position="35"/>
        <end position="53"/>
    </location>
</feature>
<dbReference type="Proteomes" id="UP001157126">
    <property type="component" value="Unassembled WGS sequence"/>
</dbReference>
<sequence length="251" mass="26336">MSAPTRPPTPARTSALRLVLAHARAQALEVVRNPLSLVTNTMYPTLAFCFFVLPQSRIVTDPTQSVIATGQLAIFGVLTSLVFGYGIAAAQDRADPWTTYVRTLPAGAIATTAARFVVAFTAVAVSLIPLMLASVWFTATPAAFGDGGLPWWRALAGALIVLASGVPFLAMAVAIGYSTTPRSALALAQLVTFPLAFAGGLMFPPTCFPPGPTCSLSRPRPEPRATWRSGCSSTPPSRPRPCRSSSAGRCC</sequence>
<protein>
    <recommendedName>
        <fullName evidence="5">ABC-2 type transport system permease protein</fullName>
    </recommendedName>
</protein>
<evidence type="ECO:0000256" key="2">
    <source>
        <dbReference type="SAM" id="Phobius"/>
    </source>
</evidence>
<feature type="region of interest" description="Disordered" evidence="1">
    <location>
        <begin position="214"/>
        <end position="251"/>
    </location>
</feature>
<reference evidence="4" key="1">
    <citation type="journal article" date="2019" name="Int. J. Syst. Evol. Microbiol.">
        <title>The Global Catalogue of Microorganisms (GCM) 10K type strain sequencing project: providing services to taxonomists for standard genome sequencing and annotation.</title>
        <authorList>
            <consortium name="The Broad Institute Genomics Platform"/>
            <consortium name="The Broad Institute Genome Sequencing Center for Infectious Disease"/>
            <person name="Wu L."/>
            <person name="Ma J."/>
        </authorList>
    </citation>
    <scope>NUCLEOTIDE SEQUENCE [LARGE SCALE GENOMIC DNA]</scope>
    <source>
        <strain evidence="4">NBRC 113072</strain>
    </source>
</reference>
<keyword evidence="2" id="KW-0472">Membrane</keyword>
<feature type="transmembrane region" description="Helical" evidence="2">
    <location>
        <begin position="183"/>
        <end position="203"/>
    </location>
</feature>
<feature type="compositionally biased region" description="Low complexity" evidence="1">
    <location>
        <begin position="242"/>
        <end position="251"/>
    </location>
</feature>
<accession>A0ABQ6IT93</accession>
<name>A0ABQ6IT93_9MICO</name>
<keyword evidence="2" id="KW-0812">Transmembrane</keyword>
<keyword evidence="2" id="KW-1133">Transmembrane helix</keyword>
<evidence type="ECO:0000313" key="3">
    <source>
        <dbReference type="EMBL" id="GMA41112.1"/>
    </source>
</evidence>
<organism evidence="3 4">
    <name type="scientific">Mobilicoccus caccae</name>
    <dbReference type="NCBI Taxonomy" id="1859295"/>
    <lineage>
        <taxon>Bacteria</taxon>
        <taxon>Bacillati</taxon>
        <taxon>Actinomycetota</taxon>
        <taxon>Actinomycetes</taxon>
        <taxon>Micrococcales</taxon>
        <taxon>Dermatophilaceae</taxon>
        <taxon>Mobilicoccus</taxon>
    </lineage>
</organism>
<feature type="transmembrane region" description="Helical" evidence="2">
    <location>
        <begin position="108"/>
        <end position="139"/>
    </location>
</feature>
<comment type="caution">
    <text evidence="3">The sequence shown here is derived from an EMBL/GenBank/DDBJ whole genome shotgun (WGS) entry which is preliminary data.</text>
</comment>
<dbReference type="EMBL" id="BSUO01000001">
    <property type="protein sequence ID" value="GMA41112.1"/>
    <property type="molecule type" value="Genomic_DNA"/>
</dbReference>
<feature type="transmembrane region" description="Helical" evidence="2">
    <location>
        <begin position="151"/>
        <end position="177"/>
    </location>
</feature>
<keyword evidence="4" id="KW-1185">Reference proteome</keyword>